<dbReference type="Gramene" id="OE9A058815T1">
    <property type="protein sequence ID" value="OE9A058815C1"/>
    <property type="gene ID" value="OE9A058815"/>
</dbReference>
<reference evidence="3 4" key="1">
    <citation type="submission" date="2019-12" db="EMBL/GenBank/DDBJ databases">
        <authorList>
            <person name="Alioto T."/>
            <person name="Alioto T."/>
            <person name="Gomez Garrido J."/>
        </authorList>
    </citation>
    <scope>NUCLEOTIDE SEQUENCE [LARGE SCALE GENOMIC DNA]</scope>
</reference>
<dbReference type="PANTHER" id="PTHR11206">
    <property type="entry name" value="MULTIDRUG RESISTANCE PROTEIN"/>
    <property type="match status" value="1"/>
</dbReference>
<dbReference type="OrthoDB" id="908989at2759"/>
<dbReference type="Proteomes" id="UP000594638">
    <property type="component" value="Unassembled WGS sequence"/>
</dbReference>
<feature type="transmembrane region" description="Helical" evidence="1">
    <location>
        <begin position="68"/>
        <end position="88"/>
    </location>
</feature>
<organism evidence="3 4">
    <name type="scientific">Olea europaea subsp. europaea</name>
    <dbReference type="NCBI Taxonomy" id="158383"/>
    <lineage>
        <taxon>Eukaryota</taxon>
        <taxon>Viridiplantae</taxon>
        <taxon>Streptophyta</taxon>
        <taxon>Embryophyta</taxon>
        <taxon>Tracheophyta</taxon>
        <taxon>Spermatophyta</taxon>
        <taxon>Magnoliopsida</taxon>
        <taxon>eudicotyledons</taxon>
        <taxon>Gunneridae</taxon>
        <taxon>Pentapetalae</taxon>
        <taxon>asterids</taxon>
        <taxon>lamiids</taxon>
        <taxon>Lamiales</taxon>
        <taxon>Oleaceae</taxon>
        <taxon>Oleeae</taxon>
        <taxon>Olea</taxon>
    </lineage>
</organism>
<evidence type="ECO:0000256" key="1">
    <source>
        <dbReference type="SAM" id="Phobius"/>
    </source>
</evidence>
<evidence type="ECO:0000256" key="2">
    <source>
        <dbReference type="SAM" id="SignalP"/>
    </source>
</evidence>
<evidence type="ECO:0000313" key="3">
    <source>
        <dbReference type="EMBL" id="CAA3032672.1"/>
    </source>
</evidence>
<feature type="signal peptide" evidence="2">
    <location>
        <begin position="1"/>
        <end position="26"/>
    </location>
</feature>
<sequence>MQRAVAHLSVLLGVTMLLNSVQPVISGVAIGGGWQALVAYINLACYYVFGLPLGYFLGYVAHIGVMGLWGGMIAGVALQTLLLLVVLYKTNWIKE</sequence>
<keyword evidence="4" id="KW-1185">Reference proteome</keyword>
<keyword evidence="1" id="KW-0812">Transmembrane</keyword>
<keyword evidence="1" id="KW-0472">Membrane</keyword>
<gene>
    <name evidence="3" type="ORF">OLEA9_A058815</name>
</gene>
<evidence type="ECO:0000313" key="4">
    <source>
        <dbReference type="Proteomes" id="UP000594638"/>
    </source>
</evidence>
<feature type="transmembrane region" description="Helical" evidence="1">
    <location>
        <begin position="37"/>
        <end position="61"/>
    </location>
</feature>
<feature type="non-terminal residue" evidence="3">
    <location>
        <position position="95"/>
    </location>
</feature>
<accession>A0A8S0VN19</accession>
<feature type="chain" id="PRO_5035727147" evidence="2">
    <location>
        <begin position="27"/>
        <end position="95"/>
    </location>
</feature>
<keyword evidence="1" id="KW-1133">Transmembrane helix</keyword>
<keyword evidence="2" id="KW-0732">Signal</keyword>
<protein>
    <submittedName>
        <fullName evidence="3">DETOXIFICATION 35-like</fullName>
    </submittedName>
</protein>
<comment type="caution">
    <text evidence="3">The sequence shown here is derived from an EMBL/GenBank/DDBJ whole genome shotgun (WGS) entry which is preliminary data.</text>
</comment>
<dbReference type="EMBL" id="CACTIH010009643">
    <property type="protein sequence ID" value="CAA3032672.1"/>
    <property type="molecule type" value="Genomic_DNA"/>
</dbReference>
<dbReference type="AlphaFoldDB" id="A0A8S0VN19"/>
<name>A0A8S0VN19_OLEEU</name>
<proteinExistence type="predicted"/>